<dbReference type="GO" id="GO:0000776">
    <property type="term" value="C:kinetochore"/>
    <property type="evidence" value="ECO:0007669"/>
    <property type="project" value="TreeGrafter"/>
</dbReference>
<name>A0A6A6R0V1_9PEZI</name>
<evidence type="ECO:0000313" key="4">
    <source>
        <dbReference type="Proteomes" id="UP000799750"/>
    </source>
</evidence>
<evidence type="ECO:0000259" key="2">
    <source>
        <dbReference type="PROSITE" id="PS50174"/>
    </source>
</evidence>
<reference evidence="3" key="1">
    <citation type="journal article" date="2020" name="Stud. Mycol.">
        <title>101 Dothideomycetes genomes: a test case for predicting lifestyles and emergence of pathogens.</title>
        <authorList>
            <person name="Haridas S."/>
            <person name="Albert R."/>
            <person name="Binder M."/>
            <person name="Bloem J."/>
            <person name="Labutti K."/>
            <person name="Salamov A."/>
            <person name="Andreopoulos B."/>
            <person name="Baker S."/>
            <person name="Barry K."/>
            <person name="Bills G."/>
            <person name="Bluhm B."/>
            <person name="Cannon C."/>
            <person name="Castanera R."/>
            <person name="Culley D."/>
            <person name="Daum C."/>
            <person name="Ezra D."/>
            <person name="Gonzalez J."/>
            <person name="Henrissat B."/>
            <person name="Kuo A."/>
            <person name="Liang C."/>
            <person name="Lipzen A."/>
            <person name="Lutzoni F."/>
            <person name="Magnuson J."/>
            <person name="Mondo S."/>
            <person name="Nolan M."/>
            <person name="Ohm R."/>
            <person name="Pangilinan J."/>
            <person name="Park H.-J."/>
            <person name="Ramirez L."/>
            <person name="Alfaro M."/>
            <person name="Sun H."/>
            <person name="Tritt A."/>
            <person name="Yoshinaga Y."/>
            <person name="Zwiers L.-H."/>
            <person name="Turgeon B."/>
            <person name="Goodwin S."/>
            <person name="Spatafora J."/>
            <person name="Crous P."/>
            <person name="Grigoriev I."/>
        </authorList>
    </citation>
    <scope>NUCLEOTIDE SEQUENCE</scope>
    <source>
        <strain evidence="3">CBS 269.34</strain>
    </source>
</reference>
<dbReference type="PROSITE" id="PS50174">
    <property type="entry name" value="G_PATCH"/>
    <property type="match status" value="1"/>
</dbReference>
<feature type="region of interest" description="Disordered" evidence="1">
    <location>
        <begin position="1"/>
        <end position="21"/>
    </location>
</feature>
<dbReference type="Pfam" id="PF01585">
    <property type="entry name" value="G-patch"/>
    <property type="match status" value="1"/>
</dbReference>
<dbReference type="PANTHER" id="PTHR21032">
    <property type="entry name" value="G PATCH DOMAIN-CONTAINING PROTEIN 11"/>
    <property type="match status" value="1"/>
</dbReference>
<dbReference type="EMBL" id="MU004185">
    <property type="protein sequence ID" value="KAF2498398.1"/>
    <property type="molecule type" value="Genomic_DNA"/>
</dbReference>
<feature type="region of interest" description="Disordered" evidence="1">
    <location>
        <begin position="166"/>
        <end position="188"/>
    </location>
</feature>
<dbReference type="AlphaFoldDB" id="A0A6A6R0V1"/>
<dbReference type="Proteomes" id="UP000799750">
    <property type="component" value="Unassembled WGS sequence"/>
</dbReference>
<feature type="domain" description="G-patch" evidence="2">
    <location>
        <begin position="68"/>
        <end position="114"/>
    </location>
</feature>
<dbReference type="SMART" id="SM00443">
    <property type="entry name" value="G_patch"/>
    <property type="match status" value="1"/>
</dbReference>
<dbReference type="InterPro" id="IPR039249">
    <property type="entry name" value="GPATCH11"/>
</dbReference>
<sequence length="317" mass="36056">MAGSEDEDDYMSMAIAEPTQPLAETSIQRVARKKREAALKAQVKSKAEKAADEVAAREAALATPLLDTSNKGFKMMAKLGFKHGDTLGADKGGRAEPIQVVLKEDRGGIGLDTEKKRKFREQVNHEAKRVKADEVEYRERVRLEREEIKREGQIWNAQRVAEELTSKAKEASGPLLEPKVTMPTPKTAGQPLSSINVLWRGLVRQRLESDGEKRMRHSLKSVRSRLPTYEDPDLDREDLLALGRDEKAGVFEEEVEEEFEGEDPELDDFNALPSEQRLERLVIYLRQEHHYCFWCKYQYSDEEAMGDCPGITEDDHD</sequence>
<proteinExistence type="predicted"/>
<feature type="compositionally biased region" description="Acidic residues" evidence="1">
    <location>
        <begin position="1"/>
        <end position="10"/>
    </location>
</feature>
<organism evidence="3 4">
    <name type="scientific">Lophium mytilinum</name>
    <dbReference type="NCBI Taxonomy" id="390894"/>
    <lineage>
        <taxon>Eukaryota</taxon>
        <taxon>Fungi</taxon>
        <taxon>Dikarya</taxon>
        <taxon>Ascomycota</taxon>
        <taxon>Pezizomycotina</taxon>
        <taxon>Dothideomycetes</taxon>
        <taxon>Pleosporomycetidae</taxon>
        <taxon>Mytilinidiales</taxon>
        <taxon>Mytilinidiaceae</taxon>
        <taxon>Lophium</taxon>
    </lineage>
</organism>
<dbReference type="SMART" id="SM01173">
    <property type="entry name" value="DUF4187"/>
    <property type="match status" value="1"/>
</dbReference>
<dbReference type="InterPro" id="IPR025239">
    <property type="entry name" value="DUF4187"/>
</dbReference>
<evidence type="ECO:0000256" key="1">
    <source>
        <dbReference type="SAM" id="MobiDB-lite"/>
    </source>
</evidence>
<dbReference type="Pfam" id="PF13821">
    <property type="entry name" value="DUF4187"/>
    <property type="match status" value="1"/>
</dbReference>
<dbReference type="OrthoDB" id="786951at2759"/>
<dbReference type="GO" id="GO:0003676">
    <property type="term" value="F:nucleic acid binding"/>
    <property type="evidence" value="ECO:0007669"/>
    <property type="project" value="InterPro"/>
</dbReference>
<accession>A0A6A6R0V1</accession>
<evidence type="ECO:0000313" key="3">
    <source>
        <dbReference type="EMBL" id="KAF2498398.1"/>
    </source>
</evidence>
<keyword evidence="4" id="KW-1185">Reference proteome</keyword>
<dbReference type="InterPro" id="IPR000467">
    <property type="entry name" value="G_patch_dom"/>
</dbReference>
<gene>
    <name evidence="3" type="ORF">BU16DRAFT_570894</name>
</gene>
<dbReference type="PANTHER" id="PTHR21032:SF0">
    <property type="entry name" value="G PATCH DOMAIN-CONTAINING PROTEIN 11"/>
    <property type="match status" value="1"/>
</dbReference>
<protein>
    <submittedName>
        <fullName evidence="3">G-patch-domain-containing protein</fullName>
    </submittedName>
</protein>